<dbReference type="Pfam" id="PF10727">
    <property type="entry name" value="Rossmann-like"/>
    <property type="match status" value="1"/>
</dbReference>
<dbReference type="KEGG" id="lsh:CAB17_03865"/>
<evidence type="ECO:0000259" key="2">
    <source>
        <dbReference type="Pfam" id="PF10727"/>
    </source>
</evidence>
<sequence>MKCNVIGAGRLGKNIALALSTTQLISSFSICNRSLASTQNACLEIGFGKAVAQIDRLPEAEITWICCNDDAIQPVVETLVHSPTLKPNSFIIHCSGVFSSALLAPLRKKGCFIGSFHPLKAFKINYLESTAFEQVNCVLEGDDEVCEWLKNAFSPLGASLIAIQPEAKATYHAAACMASNYLITLAACSEELLLEAGINPQQSRQMIVKLMQGNLDNLQRTKYIPEALTGPLARGDIATISLHLKTIQNDKIRDLYQEAGLNTLPLTQLSGQIKEQLKVILTQKCLSEPSE</sequence>
<dbReference type="PANTHER" id="PTHR40459:SF1">
    <property type="entry name" value="CONSERVED HYPOTHETICAL ALANINE AND LEUCINE RICH PROTEIN"/>
    <property type="match status" value="1"/>
</dbReference>
<dbReference type="InterPro" id="IPR036291">
    <property type="entry name" value="NAD(P)-bd_dom_sf"/>
</dbReference>
<dbReference type="GO" id="GO:0016491">
    <property type="term" value="F:oxidoreductase activity"/>
    <property type="evidence" value="ECO:0007669"/>
    <property type="project" value="UniProtKB-KW"/>
</dbReference>
<dbReference type="SUPFAM" id="SSF48179">
    <property type="entry name" value="6-phosphogluconate dehydrogenase C-terminal domain-like"/>
    <property type="match status" value="1"/>
</dbReference>
<name>A0A2H5FID1_9GAMM</name>
<reference evidence="4 5" key="1">
    <citation type="submission" date="2017-12" db="EMBL/GenBank/DDBJ databases">
        <title>Legionella sainthelensi LA01-117, whole genome sequence of a clinical isolate from New Zealand.</title>
        <authorList>
            <person name="Cree S.L."/>
            <person name="Slow S."/>
            <person name="Kennedy M.A."/>
            <person name="Murdoch D.R."/>
            <person name="Biggs P.J."/>
            <person name="Anderson T."/>
        </authorList>
    </citation>
    <scope>NUCLEOTIDE SEQUENCE [LARGE SCALE GENOMIC DNA]</scope>
    <source>
        <strain evidence="4 5">LA01-117</strain>
    </source>
</reference>
<dbReference type="InterPro" id="IPR018931">
    <property type="entry name" value="DUF2520"/>
</dbReference>
<dbReference type="RefSeq" id="WP_101899046.1">
    <property type="nucleotide sequence ID" value="NZ_CP025491.2"/>
</dbReference>
<feature type="domain" description="Putative oxidoreductase/dehydrogenase Rossmann-like" evidence="2">
    <location>
        <begin position="2"/>
        <end position="118"/>
    </location>
</feature>
<dbReference type="Gene3D" id="3.40.50.720">
    <property type="entry name" value="NAD(P)-binding Rossmann-like Domain"/>
    <property type="match status" value="1"/>
</dbReference>
<dbReference type="SUPFAM" id="SSF51735">
    <property type="entry name" value="NAD(P)-binding Rossmann-fold domains"/>
    <property type="match status" value="1"/>
</dbReference>
<keyword evidence="5" id="KW-1185">Reference proteome</keyword>
<evidence type="ECO:0000313" key="4">
    <source>
        <dbReference type="EMBL" id="AUH71294.1"/>
    </source>
</evidence>
<gene>
    <name evidence="4" type="ORF">CAB17_03865</name>
</gene>
<organism evidence="4 5">
    <name type="scientific">Legionella sainthelensi</name>
    <dbReference type="NCBI Taxonomy" id="28087"/>
    <lineage>
        <taxon>Bacteria</taxon>
        <taxon>Pseudomonadati</taxon>
        <taxon>Pseudomonadota</taxon>
        <taxon>Gammaproteobacteria</taxon>
        <taxon>Legionellales</taxon>
        <taxon>Legionellaceae</taxon>
        <taxon>Legionella</taxon>
    </lineage>
</organism>
<dbReference type="AlphaFoldDB" id="A0A2H5FID1"/>
<evidence type="ECO:0000256" key="1">
    <source>
        <dbReference type="ARBA" id="ARBA00023002"/>
    </source>
</evidence>
<dbReference type="InterPro" id="IPR019665">
    <property type="entry name" value="OxRdtase/DH_put_Rossmann_dom"/>
</dbReference>
<dbReference type="Gene3D" id="1.10.1040.20">
    <property type="entry name" value="ProC-like, C-terminal domain"/>
    <property type="match status" value="1"/>
</dbReference>
<dbReference type="InterPro" id="IPR008927">
    <property type="entry name" value="6-PGluconate_DH-like_C_sf"/>
</dbReference>
<dbReference type="InterPro" id="IPR037108">
    <property type="entry name" value="TM1727-like_C_sf"/>
</dbReference>
<evidence type="ECO:0000259" key="3">
    <source>
        <dbReference type="Pfam" id="PF10728"/>
    </source>
</evidence>
<dbReference type="EMBL" id="CP025491">
    <property type="protein sequence ID" value="AUH71294.1"/>
    <property type="molecule type" value="Genomic_DNA"/>
</dbReference>
<keyword evidence="1" id="KW-0560">Oxidoreductase</keyword>
<accession>A0A2H5FID1</accession>
<dbReference type="Proteomes" id="UP000234343">
    <property type="component" value="Chromosome"/>
</dbReference>
<dbReference type="PANTHER" id="PTHR40459">
    <property type="entry name" value="CONSERVED HYPOTHETICAL ALANINE AND LEUCINE RICH PROTEIN"/>
    <property type="match status" value="1"/>
</dbReference>
<feature type="domain" description="DUF2520" evidence="3">
    <location>
        <begin position="137"/>
        <end position="262"/>
    </location>
</feature>
<protein>
    <submittedName>
        <fullName evidence="4">DUF2520 domain-containing protein</fullName>
    </submittedName>
</protein>
<proteinExistence type="predicted"/>
<dbReference type="Pfam" id="PF10728">
    <property type="entry name" value="DUF2520"/>
    <property type="match status" value="1"/>
</dbReference>
<evidence type="ECO:0000313" key="5">
    <source>
        <dbReference type="Proteomes" id="UP000234343"/>
    </source>
</evidence>